<comment type="similarity">
    <text evidence="2 7 8">Belongs to the cullin family.</text>
</comment>
<reference evidence="11" key="1">
    <citation type="submission" date="2020-12" db="EMBL/GenBank/DDBJ databases">
        <title>Metabolic potential, ecology and presence of endohyphal bacteria is reflected in genomic diversity of Mucoromycotina.</title>
        <authorList>
            <person name="Muszewska A."/>
            <person name="Okrasinska A."/>
            <person name="Steczkiewicz K."/>
            <person name="Drgas O."/>
            <person name="Orlowska M."/>
            <person name="Perlinska-Lenart U."/>
            <person name="Aleksandrzak-Piekarczyk T."/>
            <person name="Szatraj K."/>
            <person name="Zielenkiewicz U."/>
            <person name="Pilsyk S."/>
            <person name="Malc E."/>
            <person name="Mieczkowski P."/>
            <person name="Kruszewska J.S."/>
            <person name="Biernat P."/>
            <person name="Pawlowska J."/>
        </authorList>
    </citation>
    <scope>NUCLEOTIDE SEQUENCE</scope>
    <source>
        <strain evidence="11">WA0000067209</strain>
    </source>
</reference>
<dbReference type="InterPro" id="IPR019559">
    <property type="entry name" value="Cullin_neddylation_domain"/>
</dbReference>
<dbReference type="Proteomes" id="UP000654370">
    <property type="component" value="Unassembled WGS sequence"/>
</dbReference>
<name>A0A8H7Q4V9_MORIS</name>
<keyword evidence="4" id="KW-0833">Ubl conjugation pathway</keyword>
<evidence type="ECO:0000313" key="12">
    <source>
        <dbReference type="Proteomes" id="UP000654370"/>
    </source>
</evidence>
<dbReference type="InterPro" id="IPR036317">
    <property type="entry name" value="Cullin_homology_sf"/>
</dbReference>
<dbReference type="InterPro" id="IPR001373">
    <property type="entry name" value="Cullin_N"/>
</dbReference>
<dbReference type="Pfam" id="PF00888">
    <property type="entry name" value="Cullin"/>
    <property type="match status" value="1"/>
</dbReference>
<dbReference type="Gene3D" id="1.20.1310.10">
    <property type="entry name" value="Cullin Repeats"/>
    <property type="match status" value="4"/>
</dbReference>
<dbReference type="Gene3D" id="3.30.230.130">
    <property type="entry name" value="Cullin, Chain C, Domain 2"/>
    <property type="match status" value="1"/>
</dbReference>
<dbReference type="SMART" id="SM00182">
    <property type="entry name" value="CULLIN"/>
    <property type="match status" value="1"/>
</dbReference>
<evidence type="ECO:0000256" key="5">
    <source>
        <dbReference type="ARBA" id="ARBA00022843"/>
    </source>
</evidence>
<comment type="pathway">
    <text evidence="1">Protein modification; protein ubiquitination.</text>
</comment>
<dbReference type="GO" id="GO:0006511">
    <property type="term" value="P:ubiquitin-dependent protein catabolic process"/>
    <property type="evidence" value="ECO:0007669"/>
    <property type="project" value="InterPro"/>
</dbReference>
<dbReference type="Pfam" id="PF26557">
    <property type="entry name" value="Cullin_AB"/>
    <property type="match status" value="1"/>
</dbReference>
<feature type="domain" description="Cullin family profile" evidence="10">
    <location>
        <begin position="387"/>
        <end position="635"/>
    </location>
</feature>
<dbReference type="FunFam" id="1.20.1310.10:FF:000002">
    <property type="entry name" value="cullin-3 isoform X1"/>
    <property type="match status" value="1"/>
</dbReference>
<protein>
    <recommendedName>
        <fullName evidence="6">Cullin-5</fullName>
    </recommendedName>
</protein>
<sequence length="758" mass="86796">MSLRRKKIEFGPAFAQFERDMHAIFTFSGLSGLDTYQLAYDMCNATPNPFSQQLFLGIAEYLETYTTGLREVILDHDDVVSAYAEAFERYDVAAGIISRVCEYLNKIITQSNNTKLPIQNKRQTVGNSIYKRQTVQALALSIWKKNIFLYIRDHYDNRLIYKIFENIRRDRDGFDAPYTALKTSVTSLVQLNSLTDQPLHLYIEEFERPYLVHTKRYYEAEAAQEIATASVSQFMTRATQRLQQESYRNYRYCHSTSHDRILRECEAQYVAAYQNAIQEDFVNMLNHGRYKDCTMAYNLLIRIPNGLQPILTMYENYVADQGKAILEKLGSSVAKDPKSYVEMLLDLHQRFYSLNRETFANNSTFTAAVDKAFRTIVNDTTINRPANGPEILARYCDMMLKRGAGKKEVAAASATGASGKSSRRRATVGADDSDPTESLVRMITLFKYIDDKDVFQKFYARLLAKRLIHGTSVSEEAEATMISRLKETCGIEYTSKLHRMFTDMSLSADLNSAFKNKEPTVKGFEMLVLTSGAWPLNASSIGEFKVPEELVKNITMFEDFYKDKYSGRRLTWLWHLSRGDVKLTYLDKPYELAVSLHQMALVLLFNDVQSLSAKEIAAQTGLSISDVQRSVKALIELGIFKASEKQVGENTELAINPEFTSKRTKIKVSTSAQADTPQENTATRKAVEEDRRIFLQAAIVRIMKSRQILSHQQLVQEVIDQTRSRFAPSVPMIKKCIEQLLEKQYLDRQDRDRYVYVA</sequence>
<keyword evidence="12" id="KW-1185">Reference proteome</keyword>
<evidence type="ECO:0000259" key="10">
    <source>
        <dbReference type="PROSITE" id="PS50069"/>
    </source>
</evidence>
<comment type="caution">
    <text evidence="11">The sequence shown here is derived from an EMBL/GenBank/DDBJ whole genome shotgun (WGS) entry which is preliminary data.</text>
</comment>
<dbReference type="InterPro" id="IPR036388">
    <property type="entry name" value="WH-like_DNA-bd_sf"/>
</dbReference>
<gene>
    <name evidence="11" type="ORF">INT43_002366</name>
</gene>
<feature type="region of interest" description="Disordered" evidence="9">
    <location>
        <begin position="411"/>
        <end position="433"/>
    </location>
</feature>
<dbReference type="PROSITE" id="PS01256">
    <property type="entry name" value="CULLIN_1"/>
    <property type="match status" value="1"/>
</dbReference>
<dbReference type="FunFam" id="1.20.1310.10:FF:000014">
    <property type="entry name" value="Cullin 5"/>
    <property type="match status" value="1"/>
</dbReference>
<dbReference type="SUPFAM" id="SSF74788">
    <property type="entry name" value="Cullin repeat-like"/>
    <property type="match status" value="1"/>
</dbReference>
<dbReference type="SMART" id="SM00884">
    <property type="entry name" value="Cullin_Nedd8"/>
    <property type="match status" value="1"/>
</dbReference>
<dbReference type="PROSITE" id="PS50069">
    <property type="entry name" value="CULLIN_2"/>
    <property type="match status" value="1"/>
</dbReference>
<proteinExistence type="inferred from homology"/>
<dbReference type="OrthoDB" id="27073at2759"/>
<dbReference type="Gene3D" id="1.10.10.10">
    <property type="entry name" value="Winged helix-like DNA-binding domain superfamily/Winged helix DNA-binding domain"/>
    <property type="match status" value="1"/>
</dbReference>
<dbReference type="GO" id="GO:0031461">
    <property type="term" value="C:cullin-RING ubiquitin ligase complex"/>
    <property type="evidence" value="ECO:0007669"/>
    <property type="project" value="InterPro"/>
</dbReference>
<dbReference type="SUPFAM" id="SSF75632">
    <property type="entry name" value="Cullin homology domain"/>
    <property type="match status" value="1"/>
</dbReference>
<evidence type="ECO:0000256" key="2">
    <source>
        <dbReference type="ARBA" id="ARBA00006019"/>
    </source>
</evidence>
<accession>A0A8H7Q4V9</accession>
<dbReference type="InterPro" id="IPR016157">
    <property type="entry name" value="Cullin_CS"/>
</dbReference>
<evidence type="ECO:0000256" key="4">
    <source>
        <dbReference type="ARBA" id="ARBA00022786"/>
    </source>
</evidence>
<dbReference type="InterPro" id="IPR059120">
    <property type="entry name" value="Cullin-like_AB"/>
</dbReference>
<evidence type="ECO:0000256" key="9">
    <source>
        <dbReference type="SAM" id="MobiDB-lite"/>
    </source>
</evidence>
<dbReference type="FunFam" id="3.30.230.130:FF:000003">
    <property type="entry name" value="Cullin 2"/>
    <property type="match status" value="1"/>
</dbReference>
<feature type="compositionally biased region" description="Low complexity" evidence="9">
    <location>
        <begin position="411"/>
        <end position="420"/>
    </location>
</feature>
<keyword evidence="3" id="KW-1017">Isopeptide bond</keyword>
<dbReference type="InterPro" id="IPR045093">
    <property type="entry name" value="Cullin"/>
</dbReference>
<evidence type="ECO:0000256" key="6">
    <source>
        <dbReference type="ARBA" id="ARBA00040451"/>
    </source>
</evidence>
<dbReference type="SUPFAM" id="SSF46785">
    <property type="entry name" value="Winged helix' DNA-binding domain"/>
    <property type="match status" value="1"/>
</dbReference>
<evidence type="ECO:0000256" key="8">
    <source>
        <dbReference type="RuleBase" id="RU003829"/>
    </source>
</evidence>
<dbReference type="InterPro" id="IPR016159">
    <property type="entry name" value="Cullin_repeat-like_dom_sf"/>
</dbReference>
<dbReference type="GO" id="GO:0031625">
    <property type="term" value="F:ubiquitin protein ligase binding"/>
    <property type="evidence" value="ECO:0007669"/>
    <property type="project" value="InterPro"/>
</dbReference>
<organism evidence="11 12">
    <name type="scientific">Mortierella isabellina</name>
    <name type="common">Filamentous fungus</name>
    <name type="synonym">Umbelopsis isabellina</name>
    <dbReference type="NCBI Taxonomy" id="91625"/>
    <lineage>
        <taxon>Eukaryota</taxon>
        <taxon>Fungi</taxon>
        <taxon>Fungi incertae sedis</taxon>
        <taxon>Mucoromycota</taxon>
        <taxon>Mucoromycotina</taxon>
        <taxon>Umbelopsidomycetes</taxon>
        <taxon>Umbelopsidales</taxon>
        <taxon>Umbelopsidaceae</taxon>
        <taxon>Umbelopsis</taxon>
    </lineage>
</organism>
<dbReference type="AlphaFoldDB" id="A0A8H7Q4V9"/>
<evidence type="ECO:0000313" key="11">
    <source>
        <dbReference type="EMBL" id="KAG2185928.1"/>
    </source>
</evidence>
<dbReference type="PANTHER" id="PTHR11932">
    <property type="entry name" value="CULLIN"/>
    <property type="match status" value="1"/>
</dbReference>
<dbReference type="InterPro" id="IPR036390">
    <property type="entry name" value="WH_DNA-bd_sf"/>
</dbReference>
<dbReference type="Pfam" id="PF10557">
    <property type="entry name" value="Cullin_Nedd8"/>
    <property type="match status" value="1"/>
</dbReference>
<dbReference type="FunFam" id="1.10.10.10:FF:000014">
    <property type="entry name" value="Cullin 1"/>
    <property type="match status" value="1"/>
</dbReference>
<keyword evidence="5" id="KW-0832">Ubl conjugation</keyword>
<dbReference type="InterPro" id="IPR016158">
    <property type="entry name" value="Cullin_homology"/>
</dbReference>
<evidence type="ECO:0000256" key="3">
    <source>
        <dbReference type="ARBA" id="ARBA00022499"/>
    </source>
</evidence>
<dbReference type="EMBL" id="JAEPQZ010000001">
    <property type="protein sequence ID" value="KAG2185928.1"/>
    <property type="molecule type" value="Genomic_DNA"/>
</dbReference>
<evidence type="ECO:0000256" key="1">
    <source>
        <dbReference type="ARBA" id="ARBA00004906"/>
    </source>
</evidence>
<evidence type="ECO:0000256" key="7">
    <source>
        <dbReference type="PROSITE-ProRule" id="PRU00330"/>
    </source>
</evidence>